<protein>
    <recommendedName>
        <fullName evidence="3">AlpA family transcriptional regulator</fullName>
    </recommendedName>
</protein>
<proteinExistence type="predicted"/>
<accession>A0A060DJ29</accession>
<dbReference type="AlphaFoldDB" id="A0A060DJ29"/>
<dbReference type="RefSeq" id="WP_247881585.1">
    <property type="nucleotide sequence ID" value="NZ_CP007793.1"/>
</dbReference>
<evidence type="ECO:0000313" key="2">
    <source>
        <dbReference type="Proteomes" id="UP000027186"/>
    </source>
</evidence>
<gene>
    <name evidence="1" type="ORF">ABAZ39_13040</name>
</gene>
<dbReference type="Proteomes" id="UP000027186">
    <property type="component" value="Chromosome"/>
</dbReference>
<dbReference type="EMBL" id="CP007793">
    <property type="protein sequence ID" value="AIB12897.1"/>
    <property type="molecule type" value="Genomic_DNA"/>
</dbReference>
<organism evidence="1 2">
    <name type="scientific">Azospirillum argentinense</name>
    <dbReference type="NCBI Taxonomy" id="2970906"/>
    <lineage>
        <taxon>Bacteria</taxon>
        <taxon>Pseudomonadati</taxon>
        <taxon>Pseudomonadota</taxon>
        <taxon>Alphaproteobacteria</taxon>
        <taxon>Rhodospirillales</taxon>
        <taxon>Azospirillaceae</taxon>
        <taxon>Azospirillum</taxon>
    </lineage>
</organism>
<sequence length="73" mass="7874">MQKKKVTNATPMAGITKVLLTIPEFLSSTGIGRSLFYEEVKAGRIKIIKVGARTLIPATEPMAWVARLSGDTA</sequence>
<evidence type="ECO:0000313" key="1">
    <source>
        <dbReference type="EMBL" id="AIB12897.1"/>
    </source>
</evidence>
<dbReference type="KEGG" id="abq:ABAZ39_13040"/>
<evidence type="ECO:0008006" key="3">
    <source>
        <dbReference type="Google" id="ProtNLM"/>
    </source>
</evidence>
<name>A0A060DJ29_9PROT</name>
<reference evidence="1 2" key="1">
    <citation type="journal article" date="2014" name="Genome Announc.">
        <title>Complete Genome Sequence of the Model Rhizosphere Strain Azospirillum brasilense Az39, Successfully Applied in Agriculture.</title>
        <authorList>
            <person name="Rivera D."/>
            <person name="Revale S."/>
            <person name="Molina R."/>
            <person name="Gualpa J."/>
            <person name="Puente M."/>
            <person name="Maroniche G."/>
            <person name="Paris G."/>
            <person name="Baker D."/>
            <person name="Clavijo B."/>
            <person name="McLay K."/>
            <person name="Spaepen S."/>
            <person name="Perticari A."/>
            <person name="Vazquez M."/>
            <person name="Wisniewski-Dye F."/>
            <person name="Watkins C."/>
            <person name="Martinez-Abarca F."/>
            <person name="Vanderleyden J."/>
            <person name="Cassan F."/>
        </authorList>
    </citation>
    <scope>NUCLEOTIDE SEQUENCE [LARGE SCALE GENOMIC DNA]</scope>
    <source>
        <strain evidence="1 2">Az39</strain>
    </source>
</reference>